<dbReference type="SUPFAM" id="SSF110296">
    <property type="entry name" value="Oligoxyloglucan reducing end-specific cellobiohydrolase"/>
    <property type="match status" value="2"/>
</dbReference>
<dbReference type="PANTHER" id="PTHR43739:SF5">
    <property type="entry name" value="EXO-ALPHA-SIALIDASE"/>
    <property type="match status" value="1"/>
</dbReference>
<proteinExistence type="predicted"/>
<accession>A0A146GB20</accession>
<sequence length="732" mass="78589">MNRLFSSFAKVLLLLVFLSGRLGADDLKYDWKPLKIGGGGWVTGIEVRADGAGPVFARTDVSGAYRWEPTSSSWKQIVTDASMPAEAVAYGCHGGVDSLVAAPGEPDVAYMAFRGQIYRSANRGDTWAATNFASQHAGMEPNGEGRLDGERLAVDPRDSRVVFFGSISDGLWRTSDAGATWQRVEAIPKGTEPHGVNTVVFDPSGGTVKTDDGAERTRVIYVTSNRAGVFRSEDGGATWTNVASAEQAGTGNVRDASIGPDGAYYVVYDNADGRAGAVWKRSPDGAWSDITPTAKEGGSKAYYGIAVDPRDAQRLALIVSGGQFFASTDQGATWSAHGFQYQSPTIQWLGKQENYWLSVGEIAFDGTGDLWLAEGFGVWHARDLTTPNIAWQAASEGIEETCGNDVIAPPGGKPLGAMWDVGVFRFDEPDAYTAKRAVPYFMSAWSLDWCPADPQFIAAVFRNHLGFEPHVNEAGFSTDGGVTWTLFPAVKEKAIPSGLEYGTLAISATSPDRMVWAPVQKVLPYFTKDRGATWQQARLGDGLKESGTGGYFGPQKPLCADRVTADRFYYYHTREGFFRSEDGGATFTKTAQSPPMGRVNSILKSVPGHAEHLLFAEGSQGNPPVGGLWRSEDGGESWAMLPGIEQAFNVGLGKPESEGGYPTIYVTGVAAGATGIYRSTDGGKTWDRIGQYPLGIFDWIDAMDGDKDVFGKVYIAFSGAGFAYGEPRPAGK</sequence>
<name>A0A146GB20_TERSA</name>
<dbReference type="AlphaFoldDB" id="A0A146GB20"/>
<dbReference type="InterPro" id="IPR002860">
    <property type="entry name" value="BNR_rpt"/>
</dbReference>
<protein>
    <submittedName>
        <fullName evidence="1">BNR/Asp-box repeat-containing protein</fullName>
    </submittedName>
</protein>
<dbReference type="PANTHER" id="PTHR43739">
    <property type="entry name" value="XYLOGLUCANASE (EUROFUNG)"/>
    <property type="match status" value="1"/>
</dbReference>
<keyword evidence="2" id="KW-1185">Reference proteome</keyword>
<evidence type="ECO:0000313" key="2">
    <source>
        <dbReference type="Proteomes" id="UP000076023"/>
    </source>
</evidence>
<organism evidence="1 2">
    <name type="scientific">Terrimicrobium sacchariphilum</name>
    <dbReference type="NCBI Taxonomy" id="690879"/>
    <lineage>
        <taxon>Bacteria</taxon>
        <taxon>Pseudomonadati</taxon>
        <taxon>Verrucomicrobiota</taxon>
        <taxon>Terrimicrobiia</taxon>
        <taxon>Terrimicrobiales</taxon>
        <taxon>Terrimicrobiaceae</taxon>
        <taxon>Terrimicrobium</taxon>
    </lineage>
</organism>
<comment type="caution">
    <text evidence="1">The sequence shown here is derived from an EMBL/GenBank/DDBJ whole genome shotgun (WGS) entry which is preliminary data.</text>
</comment>
<dbReference type="InterPro" id="IPR052025">
    <property type="entry name" value="Xyloglucanase_GH74"/>
</dbReference>
<dbReference type="InterPro" id="IPR015943">
    <property type="entry name" value="WD40/YVTN_repeat-like_dom_sf"/>
</dbReference>
<dbReference type="OrthoDB" id="9757947at2"/>
<dbReference type="GO" id="GO:0010411">
    <property type="term" value="P:xyloglucan metabolic process"/>
    <property type="evidence" value="ECO:0007669"/>
    <property type="project" value="TreeGrafter"/>
</dbReference>
<gene>
    <name evidence="1" type="ORF">TSACC_23032</name>
</gene>
<dbReference type="Pfam" id="PF02012">
    <property type="entry name" value="BNR"/>
    <property type="match status" value="1"/>
</dbReference>
<dbReference type="Gene3D" id="2.130.10.10">
    <property type="entry name" value="YVTN repeat-like/Quinoprotein amine dehydrogenase"/>
    <property type="match status" value="2"/>
</dbReference>
<dbReference type="STRING" id="690879.TSACC_23032"/>
<dbReference type="RefSeq" id="WP_075080215.1">
    <property type="nucleotide sequence ID" value="NZ_BDCO01000002.1"/>
</dbReference>
<reference evidence="2" key="1">
    <citation type="journal article" date="2017" name="Genome Announc.">
        <title>Draft Genome Sequence of Terrimicrobium sacchariphilum NM-5T, a Facultative Anaerobic Soil Bacterium of the Class Spartobacteria.</title>
        <authorList>
            <person name="Qiu Y.L."/>
            <person name="Tourlousse D.M."/>
            <person name="Matsuura N."/>
            <person name="Ohashi A."/>
            <person name="Sekiguchi Y."/>
        </authorList>
    </citation>
    <scope>NUCLEOTIDE SEQUENCE [LARGE SCALE GENOMIC DNA]</scope>
    <source>
        <strain evidence="2">NM-5</strain>
    </source>
</reference>
<dbReference type="EMBL" id="BDCO01000002">
    <property type="protein sequence ID" value="GAT34601.1"/>
    <property type="molecule type" value="Genomic_DNA"/>
</dbReference>
<dbReference type="CDD" id="cd15482">
    <property type="entry name" value="Sialidase_non-viral"/>
    <property type="match status" value="2"/>
</dbReference>
<evidence type="ECO:0000313" key="1">
    <source>
        <dbReference type="EMBL" id="GAT34601.1"/>
    </source>
</evidence>
<dbReference type="Proteomes" id="UP000076023">
    <property type="component" value="Unassembled WGS sequence"/>
</dbReference>
<dbReference type="InParanoid" id="A0A146GB20"/>